<dbReference type="EMBL" id="KN828031">
    <property type="protein sequence ID" value="KIK75547.1"/>
    <property type="molecule type" value="Genomic_DNA"/>
</dbReference>
<protein>
    <submittedName>
        <fullName evidence="1">Uncharacterized protein</fullName>
    </submittedName>
</protein>
<evidence type="ECO:0000313" key="2">
    <source>
        <dbReference type="Proteomes" id="UP000054538"/>
    </source>
</evidence>
<dbReference type="OrthoDB" id="3267810at2759"/>
<name>A0A0D0BW47_9AGAM</name>
<sequence length="51" mass="5646">VLNELYCAKLHSQLVHDELRKQSGKSCGKVLGDGLTHLLSGDEFYGRVVEC</sequence>
<proteinExistence type="predicted"/>
<organism evidence="1 2">
    <name type="scientific">Paxillus rubicundulus Ve08.2h10</name>
    <dbReference type="NCBI Taxonomy" id="930991"/>
    <lineage>
        <taxon>Eukaryota</taxon>
        <taxon>Fungi</taxon>
        <taxon>Dikarya</taxon>
        <taxon>Basidiomycota</taxon>
        <taxon>Agaricomycotina</taxon>
        <taxon>Agaricomycetes</taxon>
        <taxon>Agaricomycetidae</taxon>
        <taxon>Boletales</taxon>
        <taxon>Paxilineae</taxon>
        <taxon>Paxillaceae</taxon>
        <taxon>Paxillus</taxon>
    </lineage>
</organism>
<dbReference type="Proteomes" id="UP000054538">
    <property type="component" value="Unassembled WGS sequence"/>
</dbReference>
<reference evidence="1 2" key="1">
    <citation type="submission" date="2014-04" db="EMBL/GenBank/DDBJ databases">
        <authorList>
            <consortium name="DOE Joint Genome Institute"/>
            <person name="Kuo A."/>
            <person name="Kohler A."/>
            <person name="Jargeat P."/>
            <person name="Nagy L.G."/>
            <person name="Floudas D."/>
            <person name="Copeland A."/>
            <person name="Barry K.W."/>
            <person name="Cichocki N."/>
            <person name="Veneault-Fourrey C."/>
            <person name="LaButti K."/>
            <person name="Lindquist E.A."/>
            <person name="Lipzen A."/>
            <person name="Lundell T."/>
            <person name="Morin E."/>
            <person name="Murat C."/>
            <person name="Sun H."/>
            <person name="Tunlid A."/>
            <person name="Henrissat B."/>
            <person name="Grigoriev I.V."/>
            <person name="Hibbett D.S."/>
            <person name="Martin F."/>
            <person name="Nordberg H.P."/>
            <person name="Cantor M.N."/>
            <person name="Hua S.X."/>
        </authorList>
    </citation>
    <scope>NUCLEOTIDE SEQUENCE [LARGE SCALE GENOMIC DNA]</scope>
    <source>
        <strain evidence="1 2">Ve08.2h10</strain>
    </source>
</reference>
<feature type="non-terminal residue" evidence="1">
    <location>
        <position position="1"/>
    </location>
</feature>
<dbReference type="AlphaFoldDB" id="A0A0D0BW47"/>
<reference evidence="2" key="2">
    <citation type="submission" date="2015-01" db="EMBL/GenBank/DDBJ databases">
        <title>Evolutionary Origins and Diversification of the Mycorrhizal Mutualists.</title>
        <authorList>
            <consortium name="DOE Joint Genome Institute"/>
            <consortium name="Mycorrhizal Genomics Consortium"/>
            <person name="Kohler A."/>
            <person name="Kuo A."/>
            <person name="Nagy L.G."/>
            <person name="Floudas D."/>
            <person name="Copeland A."/>
            <person name="Barry K.W."/>
            <person name="Cichocki N."/>
            <person name="Veneault-Fourrey C."/>
            <person name="LaButti K."/>
            <person name="Lindquist E.A."/>
            <person name="Lipzen A."/>
            <person name="Lundell T."/>
            <person name="Morin E."/>
            <person name="Murat C."/>
            <person name="Riley R."/>
            <person name="Ohm R."/>
            <person name="Sun H."/>
            <person name="Tunlid A."/>
            <person name="Henrissat B."/>
            <person name="Grigoriev I.V."/>
            <person name="Hibbett D.S."/>
            <person name="Martin F."/>
        </authorList>
    </citation>
    <scope>NUCLEOTIDE SEQUENCE [LARGE SCALE GENOMIC DNA]</scope>
    <source>
        <strain evidence="2">Ve08.2h10</strain>
    </source>
</reference>
<gene>
    <name evidence="1" type="ORF">PAXRUDRAFT_172524</name>
</gene>
<dbReference type="InParanoid" id="A0A0D0BW47"/>
<accession>A0A0D0BW47</accession>
<keyword evidence="2" id="KW-1185">Reference proteome</keyword>
<dbReference type="HOGENOM" id="CLU_208807_0_0_1"/>
<evidence type="ECO:0000313" key="1">
    <source>
        <dbReference type="EMBL" id="KIK75547.1"/>
    </source>
</evidence>